<evidence type="ECO:0000313" key="1">
    <source>
        <dbReference type="EMBL" id="DAF63746.1"/>
    </source>
</evidence>
<dbReference type="EMBL" id="BK032843">
    <property type="protein sequence ID" value="DAF63746.1"/>
    <property type="molecule type" value="Genomic_DNA"/>
</dbReference>
<sequence length="40" mass="4464">MSAPNLAPLIKVDYPFTISIGLRCTYYSRCSSLLTLKITL</sequence>
<reference evidence="1" key="1">
    <citation type="journal article" date="2021" name="Proc. Natl. Acad. Sci. U.S.A.">
        <title>A Catalog of Tens of Thousands of Viruses from Human Metagenomes Reveals Hidden Associations with Chronic Diseases.</title>
        <authorList>
            <person name="Tisza M.J."/>
            <person name="Buck C.B."/>
        </authorList>
    </citation>
    <scope>NUCLEOTIDE SEQUENCE</scope>
    <source>
        <strain evidence="1">Ctz6O13</strain>
    </source>
</reference>
<name>A0A8S5TLU2_9CAUD</name>
<proteinExistence type="predicted"/>
<organism evidence="1">
    <name type="scientific">Podoviridae sp. ctz6O13</name>
    <dbReference type="NCBI Taxonomy" id="2827757"/>
    <lineage>
        <taxon>Viruses</taxon>
        <taxon>Duplodnaviria</taxon>
        <taxon>Heunggongvirae</taxon>
        <taxon>Uroviricota</taxon>
        <taxon>Caudoviricetes</taxon>
    </lineage>
</organism>
<protein>
    <submittedName>
        <fullName evidence="1">Uncharacterized protein</fullName>
    </submittedName>
</protein>
<accession>A0A8S5TLU2</accession>